<keyword evidence="3 8" id="KW-0813">Transport</keyword>
<accession>A0A4V1CWY6</accession>
<name>A0A4V1CWY6_DESDE</name>
<feature type="transmembrane region" description="Helical" evidence="8">
    <location>
        <begin position="307"/>
        <end position="326"/>
    </location>
</feature>
<sequence>MVWTQVYDPLEKMLGSSGYLLSALVAAIPLYILFYMLAVKRAAGHKAAFCGTLAAVLLAIVAWHMPVGLAVNATVKGAAFGLFPIVWIIITAVWIYNMTVESGEFEIIKNSLASMTDDRRLQAIFIAFAFGSFIEGTAGFGTPVAITAAMLVGLGFNPLYAAGICLIANTAPVAFGAIGVPILVAGAASGLPNANGEAVHHISQIVGRQLPFLSIIVPCWVSVTMCGFKRSLEVLPALVVAGVCFAGTQFWTSNHLGPYLPDILSAMVTIIGLILLLRVWKPKNIFHFPDEKVSEGPVKSNYPGGQVIRAWMPYIILAALVTVWGLPDFKAAMKPFEGWALNIPWPGLHGAIEKMPPLVKAASVYAATYSFNFITSGGTAIFIAGVISAFVMPGYNIGRGFACFVRTIFQLRYPIATIAMILGLAEIMNASGMSGTLGLAFTMTGALYPFFAPLLGWLGVFLTGSDTSSNALFANLQATTANQVGVDPYLTVASNSSGGVTGKMISPQSISVATSATGMVGQEGNLFRFTVFHSLAMTLVVCIITLLQAYPLKWMLP</sequence>
<dbReference type="NCBIfam" id="TIGR00795">
    <property type="entry name" value="lctP"/>
    <property type="match status" value="1"/>
</dbReference>
<keyword evidence="6 8" id="KW-1133">Transmembrane helix</keyword>
<gene>
    <name evidence="9" type="ORF">DDIC_00355</name>
</gene>
<dbReference type="EMBL" id="CP036295">
    <property type="protein sequence ID" value="QCC84350.1"/>
    <property type="molecule type" value="Genomic_DNA"/>
</dbReference>
<evidence type="ECO:0000256" key="6">
    <source>
        <dbReference type="ARBA" id="ARBA00022989"/>
    </source>
</evidence>
<feature type="transmembrane region" description="Helical" evidence="8">
    <location>
        <begin position="413"/>
        <end position="431"/>
    </location>
</feature>
<evidence type="ECO:0000256" key="2">
    <source>
        <dbReference type="ARBA" id="ARBA00010100"/>
    </source>
</evidence>
<feature type="transmembrane region" description="Helical" evidence="8">
    <location>
        <begin position="146"/>
        <end position="166"/>
    </location>
</feature>
<dbReference type="Pfam" id="PF02652">
    <property type="entry name" value="Lactate_perm"/>
    <property type="match status" value="1"/>
</dbReference>
<feature type="transmembrane region" description="Helical" evidence="8">
    <location>
        <begin position="173"/>
        <end position="191"/>
    </location>
</feature>
<evidence type="ECO:0000313" key="9">
    <source>
        <dbReference type="EMBL" id="QCC84350.1"/>
    </source>
</evidence>
<dbReference type="PANTHER" id="PTHR30003:SF0">
    <property type="entry name" value="GLYCOLATE PERMEASE GLCA-RELATED"/>
    <property type="match status" value="1"/>
</dbReference>
<dbReference type="GO" id="GO:0015129">
    <property type="term" value="F:lactate transmembrane transporter activity"/>
    <property type="evidence" value="ECO:0007669"/>
    <property type="project" value="UniProtKB-UniRule"/>
</dbReference>
<dbReference type="AlphaFoldDB" id="A0A4V1CWY6"/>
<evidence type="ECO:0000256" key="7">
    <source>
        <dbReference type="ARBA" id="ARBA00023136"/>
    </source>
</evidence>
<dbReference type="GO" id="GO:0015295">
    <property type="term" value="F:solute:proton symporter activity"/>
    <property type="evidence" value="ECO:0007669"/>
    <property type="project" value="TreeGrafter"/>
</dbReference>
<dbReference type="PANTHER" id="PTHR30003">
    <property type="entry name" value="L-LACTATE PERMEASE"/>
    <property type="match status" value="1"/>
</dbReference>
<evidence type="ECO:0000256" key="8">
    <source>
        <dbReference type="RuleBase" id="RU365092"/>
    </source>
</evidence>
<dbReference type="InterPro" id="IPR003804">
    <property type="entry name" value="Lactate_perm"/>
</dbReference>
<comment type="function">
    <text evidence="8">Uptake of L-lactate across the membrane. Can also transport D-lactate and glycolate.</text>
</comment>
<feature type="transmembrane region" description="Helical" evidence="8">
    <location>
        <begin position="121"/>
        <end position="140"/>
    </location>
</feature>
<comment type="similarity">
    <text evidence="2 8">Belongs to the lactate permease family.</text>
</comment>
<comment type="subcellular location">
    <subcellularLocation>
        <location evidence="1 8">Cell membrane</location>
        <topology evidence="1 8">Multi-pass membrane protein</topology>
    </subcellularLocation>
</comment>
<feature type="transmembrane region" description="Helical" evidence="8">
    <location>
        <begin position="263"/>
        <end position="280"/>
    </location>
</feature>
<dbReference type="RefSeq" id="WP_136398600.1">
    <property type="nucleotide sequence ID" value="NZ_CP036295.1"/>
</dbReference>
<evidence type="ECO:0000256" key="3">
    <source>
        <dbReference type="ARBA" id="ARBA00022448"/>
    </source>
</evidence>
<dbReference type="Proteomes" id="UP000297065">
    <property type="component" value="Chromosome"/>
</dbReference>
<feature type="transmembrane region" description="Helical" evidence="8">
    <location>
        <begin position="373"/>
        <end position="392"/>
    </location>
</feature>
<dbReference type="GO" id="GO:0005886">
    <property type="term" value="C:plasma membrane"/>
    <property type="evidence" value="ECO:0007669"/>
    <property type="project" value="UniProtKB-SubCell"/>
</dbReference>
<evidence type="ECO:0000313" key="10">
    <source>
        <dbReference type="Proteomes" id="UP000297065"/>
    </source>
</evidence>
<evidence type="ECO:0000256" key="5">
    <source>
        <dbReference type="ARBA" id="ARBA00022692"/>
    </source>
</evidence>
<feature type="transmembrane region" description="Helical" evidence="8">
    <location>
        <begin position="211"/>
        <end position="228"/>
    </location>
</feature>
<proteinExistence type="inferred from homology"/>
<feature type="transmembrane region" description="Helical" evidence="8">
    <location>
        <begin position="47"/>
        <end position="65"/>
    </location>
</feature>
<feature type="transmembrane region" description="Helical" evidence="8">
    <location>
        <begin position="20"/>
        <end position="38"/>
    </location>
</feature>
<dbReference type="OrthoDB" id="9761056at2"/>
<feature type="transmembrane region" description="Helical" evidence="8">
    <location>
        <begin position="77"/>
        <end position="100"/>
    </location>
</feature>
<feature type="transmembrane region" description="Helical" evidence="8">
    <location>
        <begin position="235"/>
        <end position="251"/>
    </location>
</feature>
<reference evidence="9 10" key="1">
    <citation type="submission" date="2019-02" db="EMBL/GenBank/DDBJ databases">
        <title>Complete Genome Sequence of Desulfovibrio desulfuricans IC1, a Sulfonate Utilizing Anaerobe.</title>
        <authorList>
            <person name="Day L.A."/>
            <person name="De Leon K.B."/>
            <person name="Wall J.D."/>
        </authorList>
    </citation>
    <scope>NUCLEOTIDE SEQUENCE [LARGE SCALE GENOMIC DNA]</scope>
    <source>
        <strain evidence="9 10">IC1</strain>
    </source>
</reference>
<feature type="transmembrane region" description="Helical" evidence="8">
    <location>
        <begin position="529"/>
        <end position="550"/>
    </location>
</feature>
<feature type="transmembrane region" description="Helical" evidence="8">
    <location>
        <begin position="437"/>
        <end position="462"/>
    </location>
</feature>
<keyword evidence="7 8" id="KW-0472">Membrane</keyword>
<evidence type="ECO:0000256" key="1">
    <source>
        <dbReference type="ARBA" id="ARBA00004651"/>
    </source>
</evidence>
<protein>
    <recommendedName>
        <fullName evidence="8">L-lactate permease</fullName>
    </recommendedName>
</protein>
<organism evidence="9 10">
    <name type="scientific">Desulfovibrio desulfuricans</name>
    <dbReference type="NCBI Taxonomy" id="876"/>
    <lineage>
        <taxon>Bacteria</taxon>
        <taxon>Pseudomonadati</taxon>
        <taxon>Thermodesulfobacteriota</taxon>
        <taxon>Desulfovibrionia</taxon>
        <taxon>Desulfovibrionales</taxon>
        <taxon>Desulfovibrionaceae</taxon>
        <taxon>Desulfovibrio</taxon>
    </lineage>
</organism>
<evidence type="ECO:0000256" key="4">
    <source>
        <dbReference type="ARBA" id="ARBA00022475"/>
    </source>
</evidence>
<keyword evidence="4 8" id="KW-1003">Cell membrane</keyword>
<keyword evidence="5 8" id="KW-0812">Transmembrane</keyword>